<evidence type="ECO:0000313" key="4">
    <source>
        <dbReference type="Proteomes" id="UP000243498"/>
    </source>
</evidence>
<dbReference type="Gene3D" id="1.10.630.10">
    <property type="entry name" value="Cytochrome P450"/>
    <property type="match status" value="1"/>
</dbReference>
<feature type="transmembrane region" description="Helical" evidence="2">
    <location>
        <begin position="15"/>
        <end position="33"/>
    </location>
</feature>
<keyword evidence="4" id="KW-1185">Reference proteome</keyword>
<accession>A0A167CKC4</accession>
<dbReference type="PANTHER" id="PTHR24291:SF167">
    <property type="entry name" value="CYTOCHROME P450 MONOOXYGENASE GLIC"/>
    <property type="match status" value="1"/>
</dbReference>
<dbReference type="GO" id="GO:0005506">
    <property type="term" value="F:iron ion binding"/>
    <property type="evidence" value="ECO:0007669"/>
    <property type="project" value="InterPro"/>
</dbReference>
<dbReference type="InterPro" id="IPR036396">
    <property type="entry name" value="Cyt_P450_sf"/>
</dbReference>
<comment type="similarity">
    <text evidence="1">Belongs to the cytochrome P450 family.</text>
</comment>
<dbReference type="InterPro" id="IPR002401">
    <property type="entry name" value="Cyt_P450_E_grp-I"/>
</dbReference>
<keyword evidence="2" id="KW-1133">Transmembrane helix</keyword>
<dbReference type="AlphaFoldDB" id="A0A167CKC4"/>
<dbReference type="GO" id="GO:0004497">
    <property type="term" value="F:monooxygenase activity"/>
    <property type="evidence" value="ECO:0007669"/>
    <property type="project" value="InterPro"/>
</dbReference>
<evidence type="ECO:0000256" key="2">
    <source>
        <dbReference type="SAM" id="Phobius"/>
    </source>
</evidence>
<dbReference type="EMBL" id="AZHC01000016">
    <property type="protein sequence ID" value="OAA41295.1"/>
    <property type="molecule type" value="Genomic_DNA"/>
</dbReference>
<dbReference type="OrthoDB" id="2789670at2759"/>
<dbReference type="PRINTS" id="PR00463">
    <property type="entry name" value="EP450I"/>
</dbReference>
<evidence type="ECO:0000256" key="1">
    <source>
        <dbReference type="ARBA" id="ARBA00010617"/>
    </source>
</evidence>
<dbReference type="GO" id="GO:0020037">
    <property type="term" value="F:heme binding"/>
    <property type="evidence" value="ECO:0007669"/>
    <property type="project" value="InterPro"/>
</dbReference>
<evidence type="ECO:0000313" key="3">
    <source>
        <dbReference type="EMBL" id="OAA41295.1"/>
    </source>
</evidence>
<dbReference type="Pfam" id="PF00067">
    <property type="entry name" value="p450"/>
    <property type="match status" value="1"/>
</dbReference>
<dbReference type="STRING" id="1081105.A0A167CKC4"/>
<dbReference type="InterPro" id="IPR001128">
    <property type="entry name" value="Cyt_P450"/>
</dbReference>
<proteinExistence type="inferred from homology"/>
<keyword evidence="2" id="KW-0812">Transmembrane</keyword>
<dbReference type="PANTHER" id="PTHR24291">
    <property type="entry name" value="CYTOCHROME P450 FAMILY 4"/>
    <property type="match status" value="1"/>
</dbReference>
<protein>
    <submittedName>
        <fullName evidence="3">Cytochrome P450</fullName>
    </submittedName>
</protein>
<comment type="caution">
    <text evidence="3">The sequence shown here is derived from an EMBL/GenBank/DDBJ whole genome shotgun (WGS) entry which is preliminary data.</text>
</comment>
<dbReference type="SUPFAM" id="SSF48264">
    <property type="entry name" value="Cytochrome P450"/>
    <property type="match status" value="1"/>
</dbReference>
<name>A0A167CKC4_METRR</name>
<dbReference type="OMA" id="WPNGQGT"/>
<reference evidence="3 4" key="1">
    <citation type="journal article" date="2016" name="Genome Biol. Evol.">
        <title>Divergent and convergent evolution of fungal pathogenicity.</title>
        <authorList>
            <person name="Shang Y."/>
            <person name="Xiao G."/>
            <person name="Zheng P."/>
            <person name="Cen K."/>
            <person name="Zhan S."/>
            <person name="Wang C."/>
        </authorList>
    </citation>
    <scope>NUCLEOTIDE SEQUENCE [LARGE SCALE GENOMIC DNA]</scope>
    <source>
        <strain evidence="3 4">RCEF 4871</strain>
    </source>
</reference>
<organism evidence="3 4">
    <name type="scientific">Metarhizium rileyi (strain RCEF 4871)</name>
    <name type="common">Nomuraea rileyi</name>
    <dbReference type="NCBI Taxonomy" id="1649241"/>
    <lineage>
        <taxon>Eukaryota</taxon>
        <taxon>Fungi</taxon>
        <taxon>Dikarya</taxon>
        <taxon>Ascomycota</taxon>
        <taxon>Pezizomycotina</taxon>
        <taxon>Sordariomycetes</taxon>
        <taxon>Hypocreomycetidae</taxon>
        <taxon>Hypocreales</taxon>
        <taxon>Clavicipitaceae</taxon>
        <taxon>Metarhizium</taxon>
    </lineage>
</organism>
<sequence length="434" mass="49417">MSESRYRDAPALKSVIWAIVLSLIFLVLVARYLKEATLAREHRKGTSNQLHGVRHLPCAPFKFPNGQGTDKFFDGRRAAQKWRKLYGSMYSIWSGFKREIILTKPEQVKVFYKDSHDHVKATDNNAGWLFAELLGSCVGVVSQQQWKRVRKPFDCHFNKAASKARVNRFIDETAQFIHDSNPAGREIVINAANDLKYCPFFMVARLFFGKLSTGQKDELRKLGALREDLFRGAFKGGINRYSITKYLPGSALPCLRKFQSRWECFVRQAYETATAQEGCAIVPLWESVGSGELSLKELLQTLDECLFANLDVTTHAVSWSVLTISQEMDLQQKLYDEIESHVGQEENEEAYESYIQRDNTLLAACIFEASRLHPVLPFSNPESANTRKVVDSYVIPKNTDVIVDAYAINVDNPYWEEGKTFDPYRHLGTKDGVS</sequence>
<gene>
    <name evidence="3" type="ORF">NOR_05373</name>
</gene>
<dbReference type="GO" id="GO:0016705">
    <property type="term" value="F:oxidoreductase activity, acting on paired donors, with incorporation or reduction of molecular oxygen"/>
    <property type="evidence" value="ECO:0007669"/>
    <property type="project" value="InterPro"/>
</dbReference>
<dbReference type="InterPro" id="IPR050196">
    <property type="entry name" value="Cytochrome_P450_Monoox"/>
</dbReference>
<keyword evidence="2" id="KW-0472">Membrane</keyword>
<dbReference type="Proteomes" id="UP000243498">
    <property type="component" value="Unassembled WGS sequence"/>
</dbReference>